<reference evidence="4" key="1">
    <citation type="submission" date="2016-10" db="EMBL/GenBank/DDBJ databases">
        <title>Frankia sp. NRRL B-16386 Genome sequencing.</title>
        <authorList>
            <person name="Ghodhbane-Gtari F."/>
            <person name="Swanson E."/>
            <person name="Gueddou A."/>
            <person name="Hezbri K."/>
            <person name="Ktari K."/>
            <person name="Nouioui I."/>
            <person name="Morris K."/>
            <person name="Simpson S."/>
            <person name="Abebe-Akele F."/>
            <person name="Thomas K."/>
            <person name="Gtari M."/>
            <person name="Tisa L.S."/>
        </authorList>
    </citation>
    <scope>NUCLEOTIDE SEQUENCE [LARGE SCALE GENOMIC DNA]</scope>
    <source>
        <strain evidence="4">NRRL B-16386</strain>
    </source>
</reference>
<accession>A0A1V2IBH4</accession>
<comment type="caution">
    <text evidence="3">The sequence shown here is derived from an EMBL/GenBank/DDBJ whole genome shotgun (WGS) entry which is preliminary data.</text>
</comment>
<dbReference type="InterPro" id="IPR036188">
    <property type="entry name" value="FAD/NAD-bd_sf"/>
</dbReference>
<evidence type="ECO:0000259" key="2">
    <source>
        <dbReference type="Pfam" id="PF01593"/>
    </source>
</evidence>
<dbReference type="RefSeq" id="WP_241834769.1">
    <property type="nucleotide sequence ID" value="NZ_MOMC01000025.1"/>
</dbReference>
<dbReference type="PANTHER" id="PTHR43734:SF1">
    <property type="entry name" value="PHYTOENE DESATURASE"/>
    <property type="match status" value="1"/>
</dbReference>
<organism evidence="3 4">
    <name type="scientific">Pseudofrankia asymbiotica</name>
    <dbReference type="NCBI Taxonomy" id="1834516"/>
    <lineage>
        <taxon>Bacteria</taxon>
        <taxon>Bacillati</taxon>
        <taxon>Actinomycetota</taxon>
        <taxon>Actinomycetes</taxon>
        <taxon>Frankiales</taxon>
        <taxon>Frankiaceae</taxon>
        <taxon>Pseudofrankia</taxon>
    </lineage>
</organism>
<feature type="domain" description="Amine oxidase" evidence="2">
    <location>
        <begin position="12"/>
        <end position="284"/>
    </location>
</feature>
<evidence type="ECO:0000256" key="1">
    <source>
        <dbReference type="SAM" id="MobiDB-lite"/>
    </source>
</evidence>
<proteinExistence type="predicted"/>
<sequence length="542" mass="56729">MARIVVVGAGVGGLAAAARLAAAGHVVTVCEQSSQIGGKLGWYSRDGFSFDTGPSLLTMPEVFEELFTATGGPPPAGLEFRRLDPIATYRFADGSGFAARAGDDEFHAELDDTLYDGAGEQWARFDAHAAKVWEITRDTFLGQPMSAGRLARLAGRHPGGITAVAAGRTLRGLAARYLTDERLRMFAERYATYTGSDPRRAPAALAVIAHVERRYGGWYVPGGLFQLGEAIAQRARERRARIRVDAPVVAITREPGGRADGVMLADGGRLPADVVVANADADAVYGGLLAGTRGDGVGRRLMPRPTPSLSGFALLLALGPDTRPGGSGEAGDADRPDDPGAPEARGRPVGLGRPTVPGGPGKPGKPGHPGHHTVLFPADYDAEFDAVFRGRLPTDPTVYVCAPPDPTLAPPGCEAWFVLVNAPPHAPRPGPARTGVDWDRPGLAASYAERVLDLMAARGLDVRHRLRWYETITPADLERRTGTPGGSIYGASSNGARAAFLRPANRTSVPGLFLVGGSSHPGGGLPLVTLSARIVADLVGPA</sequence>
<evidence type="ECO:0000313" key="4">
    <source>
        <dbReference type="Proteomes" id="UP000188929"/>
    </source>
</evidence>
<dbReference type="STRING" id="1834516.BL253_13535"/>
<dbReference type="PRINTS" id="PR00411">
    <property type="entry name" value="PNDRDTASEI"/>
</dbReference>
<keyword evidence="4" id="KW-1185">Reference proteome</keyword>
<dbReference type="GO" id="GO:0016491">
    <property type="term" value="F:oxidoreductase activity"/>
    <property type="evidence" value="ECO:0007669"/>
    <property type="project" value="InterPro"/>
</dbReference>
<protein>
    <submittedName>
        <fullName evidence="3">Phytoene desaturase</fullName>
    </submittedName>
</protein>
<dbReference type="Proteomes" id="UP000188929">
    <property type="component" value="Unassembled WGS sequence"/>
</dbReference>
<dbReference type="Gene3D" id="3.50.50.60">
    <property type="entry name" value="FAD/NAD(P)-binding domain"/>
    <property type="match status" value="2"/>
</dbReference>
<evidence type="ECO:0000313" key="3">
    <source>
        <dbReference type="EMBL" id="ONH30504.1"/>
    </source>
</evidence>
<name>A0A1V2IBH4_9ACTN</name>
<dbReference type="Pfam" id="PF01593">
    <property type="entry name" value="Amino_oxidase"/>
    <property type="match status" value="1"/>
</dbReference>
<dbReference type="PANTHER" id="PTHR43734">
    <property type="entry name" value="PHYTOENE DESATURASE"/>
    <property type="match status" value="1"/>
</dbReference>
<dbReference type="InterPro" id="IPR002937">
    <property type="entry name" value="Amino_oxidase"/>
</dbReference>
<gene>
    <name evidence="3" type="ORF">BL253_13535</name>
</gene>
<dbReference type="EMBL" id="MOMC01000025">
    <property type="protein sequence ID" value="ONH30504.1"/>
    <property type="molecule type" value="Genomic_DNA"/>
</dbReference>
<dbReference type="SUPFAM" id="SSF51905">
    <property type="entry name" value="FAD/NAD(P)-binding domain"/>
    <property type="match status" value="1"/>
</dbReference>
<dbReference type="AlphaFoldDB" id="A0A1V2IBH4"/>
<feature type="region of interest" description="Disordered" evidence="1">
    <location>
        <begin position="317"/>
        <end position="371"/>
    </location>
</feature>